<name>A0AA88YC24_PINIB</name>
<evidence type="ECO:0000256" key="1">
    <source>
        <dbReference type="SAM" id="MobiDB-lite"/>
    </source>
</evidence>
<feature type="region of interest" description="Disordered" evidence="1">
    <location>
        <begin position="103"/>
        <end position="169"/>
    </location>
</feature>
<sequence>MASPNCSQKSKASDQIADKMNQTLSFGIVQLLRIIMSPMSKQQQQREALSSLRSNPGLLLALLKIGLDKTPSESLARTLLTKSGHIGSSNIASSVDNFHNNASAKAAQHSNTPARLSNSQLQRDNSESLPYENNFAVTNNNVNKISKRKRKSQDDLSTDTGNDRCPLEAKYRNDYQIDSPAIDSELNAYSPGVPSPSCSSTSSADDQSEKLVVRKMIEILMNPLTVHHQQTVLAVLRSDEKLRNLFFKEKEHMSNMKIPVFRNSTTEKSPDQGIFHPCESSMPIVENVVSENQFSSVPSYSSLNTDSQNSFLHISESDLTYTCENLQESNIEPYELQTSEEAAVFDSALHEHFIDLSQELYLINNVSYDRGQMIGESHMVEESQMMSSSMISTQLNCMTSQQTG</sequence>
<evidence type="ECO:0000313" key="3">
    <source>
        <dbReference type="Proteomes" id="UP001186944"/>
    </source>
</evidence>
<evidence type="ECO:0000313" key="2">
    <source>
        <dbReference type="EMBL" id="KAK3096427.1"/>
    </source>
</evidence>
<organism evidence="2 3">
    <name type="scientific">Pinctada imbricata</name>
    <name type="common">Atlantic pearl-oyster</name>
    <name type="synonym">Pinctada martensii</name>
    <dbReference type="NCBI Taxonomy" id="66713"/>
    <lineage>
        <taxon>Eukaryota</taxon>
        <taxon>Metazoa</taxon>
        <taxon>Spiralia</taxon>
        <taxon>Lophotrochozoa</taxon>
        <taxon>Mollusca</taxon>
        <taxon>Bivalvia</taxon>
        <taxon>Autobranchia</taxon>
        <taxon>Pteriomorphia</taxon>
        <taxon>Pterioida</taxon>
        <taxon>Pterioidea</taxon>
        <taxon>Pteriidae</taxon>
        <taxon>Pinctada</taxon>
    </lineage>
</organism>
<feature type="region of interest" description="Disordered" evidence="1">
    <location>
        <begin position="184"/>
        <end position="207"/>
    </location>
</feature>
<dbReference type="AlphaFoldDB" id="A0AA88YC24"/>
<keyword evidence="3" id="KW-1185">Reference proteome</keyword>
<accession>A0AA88YC24</accession>
<proteinExistence type="predicted"/>
<gene>
    <name evidence="2" type="ORF">FSP39_000020</name>
</gene>
<comment type="caution">
    <text evidence="2">The sequence shown here is derived from an EMBL/GenBank/DDBJ whole genome shotgun (WGS) entry which is preliminary data.</text>
</comment>
<feature type="compositionally biased region" description="Low complexity" evidence="1">
    <location>
        <begin position="190"/>
        <end position="203"/>
    </location>
</feature>
<dbReference type="Proteomes" id="UP001186944">
    <property type="component" value="Unassembled WGS sequence"/>
</dbReference>
<feature type="compositionally biased region" description="Low complexity" evidence="1">
    <location>
        <begin position="133"/>
        <end position="143"/>
    </location>
</feature>
<protein>
    <submittedName>
        <fullName evidence="2">Uncharacterized protein</fullName>
    </submittedName>
</protein>
<feature type="compositionally biased region" description="Polar residues" evidence="1">
    <location>
        <begin position="103"/>
        <end position="123"/>
    </location>
</feature>
<reference evidence="2" key="1">
    <citation type="submission" date="2019-08" db="EMBL/GenBank/DDBJ databases">
        <title>The improved chromosome-level genome for the pearl oyster Pinctada fucata martensii using PacBio sequencing and Hi-C.</title>
        <authorList>
            <person name="Zheng Z."/>
        </authorList>
    </citation>
    <scope>NUCLEOTIDE SEQUENCE</scope>
    <source>
        <strain evidence="2">ZZ-2019</strain>
        <tissue evidence="2">Adductor muscle</tissue>
    </source>
</reference>
<dbReference type="EMBL" id="VSWD01000007">
    <property type="protein sequence ID" value="KAK3096427.1"/>
    <property type="molecule type" value="Genomic_DNA"/>
</dbReference>